<evidence type="ECO:0000259" key="1">
    <source>
        <dbReference type="Pfam" id="PF04149"/>
    </source>
</evidence>
<dbReference type="Pfam" id="PF04149">
    <property type="entry name" value="DUF397"/>
    <property type="match status" value="1"/>
</dbReference>
<comment type="caution">
    <text evidence="2">The sequence shown here is derived from an EMBL/GenBank/DDBJ whole genome shotgun (WGS) entry which is preliminary data.</text>
</comment>
<dbReference type="Proteomes" id="UP000540506">
    <property type="component" value="Unassembled WGS sequence"/>
</dbReference>
<protein>
    <recommendedName>
        <fullName evidence="1">DUF397 domain-containing protein</fullName>
    </recommendedName>
</protein>
<feature type="domain" description="DUF397" evidence="1">
    <location>
        <begin position="3"/>
        <end position="53"/>
    </location>
</feature>
<proteinExistence type="predicted"/>
<reference evidence="2 3" key="1">
    <citation type="submission" date="2020-08" db="EMBL/GenBank/DDBJ databases">
        <title>Sequencing the genomes of 1000 actinobacteria strains.</title>
        <authorList>
            <person name="Klenk H.-P."/>
        </authorList>
    </citation>
    <scope>NUCLEOTIDE SEQUENCE [LARGE SCALE GENOMIC DNA]</scope>
    <source>
        <strain evidence="2 3">DSM 41654</strain>
    </source>
</reference>
<evidence type="ECO:0000313" key="3">
    <source>
        <dbReference type="Proteomes" id="UP000540506"/>
    </source>
</evidence>
<name>A0A7W7R3H8_KITKI</name>
<dbReference type="AlphaFoldDB" id="A0A7W7R3H8"/>
<accession>A0A7W7R3H8</accession>
<evidence type="ECO:0000313" key="2">
    <source>
        <dbReference type="EMBL" id="MBB4924221.1"/>
    </source>
</evidence>
<sequence length="63" mass="6783">MSTWRKSSYSNNDGGACIEVNDAAPGHVRDSKDPDGPFLTFHPAAWQAFVRAVAASEFSQARG</sequence>
<dbReference type="InterPro" id="IPR007278">
    <property type="entry name" value="DUF397"/>
</dbReference>
<keyword evidence="3" id="KW-1185">Reference proteome</keyword>
<dbReference type="EMBL" id="JACHJV010000001">
    <property type="protein sequence ID" value="MBB4924221.1"/>
    <property type="molecule type" value="Genomic_DNA"/>
</dbReference>
<organism evidence="2 3">
    <name type="scientific">Kitasatospora kifunensis</name>
    <name type="common">Streptomyces kifunensis</name>
    <dbReference type="NCBI Taxonomy" id="58351"/>
    <lineage>
        <taxon>Bacteria</taxon>
        <taxon>Bacillati</taxon>
        <taxon>Actinomycetota</taxon>
        <taxon>Actinomycetes</taxon>
        <taxon>Kitasatosporales</taxon>
        <taxon>Streptomycetaceae</taxon>
        <taxon>Kitasatospora</taxon>
    </lineage>
</organism>
<dbReference type="RefSeq" id="WP_184936203.1">
    <property type="nucleotide sequence ID" value="NZ_JACHJV010000001.1"/>
</dbReference>
<gene>
    <name evidence="2" type="ORF">FHR34_003214</name>
</gene>